<name>A0ABV3S2N2_9LACO</name>
<sequence>MKKSNCVLNNVNISGIVFNFEITDSIFLQQQQIIKNYVGTLQPSLDSGIEYNISFEIDSKKLTDFKKRFTKDKKKILIYQDRFGNREYVDASLIGNEMVYYNFVDDIVFFKENNSFTIVANQYSKNLNKVLFRLIRPIIIKTYESIGGIIIHASAFERKGKAFCYVAIVGPERPHYC</sequence>
<proteinExistence type="predicted"/>
<dbReference type="RefSeq" id="WP_367974109.1">
    <property type="nucleotide sequence ID" value="NZ_JBFPEQ010000001.1"/>
</dbReference>
<dbReference type="Proteomes" id="UP001556617">
    <property type="component" value="Unassembled WGS sequence"/>
</dbReference>
<reference evidence="1 2" key="1">
    <citation type="submission" date="2024-07" db="EMBL/GenBank/DDBJ databases">
        <authorList>
            <person name="Yun M."/>
        </authorList>
    </citation>
    <scope>NUCLEOTIDE SEQUENCE [LARGE SCALE GENOMIC DNA]</scope>
    <source>
        <strain evidence="1 2">MS01</strain>
    </source>
</reference>
<evidence type="ECO:0000313" key="2">
    <source>
        <dbReference type="Proteomes" id="UP001556617"/>
    </source>
</evidence>
<organism evidence="1 2">
    <name type="scientific">Leuconostoc aquikimchii</name>
    <dbReference type="NCBI Taxonomy" id="3236804"/>
    <lineage>
        <taxon>Bacteria</taxon>
        <taxon>Bacillati</taxon>
        <taxon>Bacillota</taxon>
        <taxon>Bacilli</taxon>
        <taxon>Lactobacillales</taxon>
        <taxon>Lactobacillaceae</taxon>
        <taxon>Leuconostoc</taxon>
    </lineage>
</organism>
<protein>
    <submittedName>
        <fullName evidence="1">Uncharacterized protein</fullName>
    </submittedName>
</protein>
<comment type="caution">
    <text evidence="1">The sequence shown here is derived from an EMBL/GenBank/DDBJ whole genome shotgun (WGS) entry which is preliminary data.</text>
</comment>
<gene>
    <name evidence="1" type="ORF">AB3K24_05065</name>
</gene>
<keyword evidence="2" id="KW-1185">Reference proteome</keyword>
<dbReference type="EMBL" id="JBFPER010000001">
    <property type="protein sequence ID" value="MEX0380717.1"/>
    <property type="molecule type" value="Genomic_DNA"/>
</dbReference>
<accession>A0ABV3S2N2</accession>
<evidence type="ECO:0000313" key="1">
    <source>
        <dbReference type="EMBL" id="MEX0380717.1"/>
    </source>
</evidence>